<name>A0AAF0JK88_9BASI</name>
<sequence>MSFTPPYRYIEADKLAEELRSRSTQPRSVAVVDVRDDDYEGGHIVGCIRAPSSTFHDQVDSLVHKDLKDYERVVFHCSLSQQRGPKSARIYRETLDNAKSIGTLATSTDQQVLVLRDGFANFGPRFKHDKTLVEDWDEEAWQWR</sequence>
<dbReference type="PANTHER" id="PTHR10828:SF38">
    <property type="entry name" value="ARSENICAL-RESISTANCE PROTEIN 2-RELATED"/>
    <property type="match status" value="1"/>
</dbReference>
<dbReference type="PROSITE" id="PS50206">
    <property type="entry name" value="RHODANESE_3"/>
    <property type="match status" value="1"/>
</dbReference>
<evidence type="ECO:0000313" key="3">
    <source>
        <dbReference type="Proteomes" id="UP001214628"/>
    </source>
</evidence>
<evidence type="ECO:0000259" key="1">
    <source>
        <dbReference type="PROSITE" id="PS50206"/>
    </source>
</evidence>
<keyword evidence="3" id="KW-1185">Reference proteome</keyword>
<dbReference type="Proteomes" id="UP001214628">
    <property type="component" value="Chromosome 2"/>
</dbReference>
<dbReference type="Gene3D" id="3.40.250.10">
    <property type="entry name" value="Rhodanese-like domain"/>
    <property type="match status" value="1"/>
</dbReference>
<dbReference type="InterPro" id="IPR001763">
    <property type="entry name" value="Rhodanese-like_dom"/>
</dbReference>
<proteinExistence type="predicted"/>
<organism evidence="2 3">
    <name type="scientific">Malassezia psittaci</name>
    <dbReference type="NCBI Taxonomy" id="1821823"/>
    <lineage>
        <taxon>Eukaryota</taxon>
        <taxon>Fungi</taxon>
        <taxon>Dikarya</taxon>
        <taxon>Basidiomycota</taxon>
        <taxon>Ustilaginomycotina</taxon>
        <taxon>Malasseziomycetes</taxon>
        <taxon>Malasseziales</taxon>
        <taxon>Malasseziaceae</taxon>
        <taxon>Malassezia</taxon>
    </lineage>
</organism>
<keyword evidence="2" id="KW-0378">Hydrolase</keyword>
<dbReference type="SUPFAM" id="SSF52821">
    <property type="entry name" value="Rhodanese/Cell cycle control phosphatase"/>
    <property type="match status" value="1"/>
</dbReference>
<dbReference type="Pfam" id="PF00581">
    <property type="entry name" value="Rhodanese"/>
    <property type="match status" value="1"/>
</dbReference>
<dbReference type="GO" id="GO:0004725">
    <property type="term" value="F:protein tyrosine phosphatase activity"/>
    <property type="evidence" value="ECO:0007669"/>
    <property type="project" value="UniProtKB-EC"/>
</dbReference>
<dbReference type="PANTHER" id="PTHR10828">
    <property type="entry name" value="M-PHASE INDUCER PHOSPHATASE DUAL SPECIFICITY PHOSPHATASE CDC25"/>
    <property type="match status" value="1"/>
</dbReference>
<dbReference type="GO" id="GO:0005737">
    <property type="term" value="C:cytoplasm"/>
    <property type="evidence" value="ECO:0007669"/>
    <property type="project" value="TreeGrafter"/>
</dbReference>
<dbReference type="EC" id="3.1.3.48" evidence="2"/>
<feature type="domain" description="Rhodanese" evidence="1">
    <location>
        <begin position="25"/>
        <end position="131"/>
    </location>
</feature>
<gene>
    <name evidence="2" type="primary">ibp1</name>
    <name evidence="2" type="ORF">MPSI1_001856</name>
</gene>
<dbReference type="AlphaFoldDB" id="A0AAF0JK88"/>
<protein>
    <submittedName>
        <fullName evidence="2">Protein-tyrosine-phosphatase</fullName>
        <ecNumber evidence="2">3.1.3.48</ecNumber>
    </submittedName>
</protein>
<dbReference type="SMART" id="SM00450">
    <property type="entry name" value="RHOD"/>
    <property type="match status" value="1"/>
</dbReference>
<accession>A0AAF0JK88</accession>
<dbReference type="EMBL" id="CP118376">
    <property type="protein sequence ID" value="WFD43201.1"/>
    <property type="molecule type" value="Genomic_DNA"/>
</dbReference>
<dbReference type="GO" id="GO:0005634">
    <property type="term" value="C:nucleus"/>
    <property type="evidence" value="ECO:0007669"/>
    <property type="project" value="TreeGrafter"/>
</dbReference>
<reference evidence="2" key="1">
    <citation type="submission" date="2023-02" db="EMBL/GenBank/DDBJ databases">
        <title>Mating type loci evolution in Malassezia.</title>
        <authorList>
            <person name="Coelho M.A."/>
        </authorList>
    </citation>
    <scope>NUCLEOTIDE SEQUENCE</scope>
    <source>
        <strain evidence="2">CBS 14136</strain>
    </source>
</reference>
<dbReference type="InterPro" id="IPR036873">
    <property type="entry name" value="Rhodanese-like_dom_sf"/>
</dbReference>
<evidence type="ECO:0000313" key="2">
    <source>
        <dbReference type="EMBL" id="WFD43201.1"/>
    </source>
</evidence>